<keyword evidence="6" id="KW-1185">Reference proteome</keyword>
<dbReference type="GO" id="GO:0005654">
    <property type="term" value="C:nucleoplasm"/>
    <property type="evidence" value="ECO:0007669"/>
    <property type="project" value="TreeGrafter"/>
</dbReference>
<dbReference type="GO" id="GO:0042273">
    <property type="term" value="P:ribosomal large subunit biogenesis"/>
    <property type="evidence" value="ECO:0007669"/>
    <property type="project" value="TreeGrafter"/>
</dbReference>
<dbReference type="PANTHER" id="PTHR12687:SF4">
    <property type="entry name" value="NUCLEOLAR COMPLEX PROTEIN 2 HOMOLOG"/>
    <property type="match status" value="1"/>
</dbReference>
<feature type="compositionally biased region" description="Acidic residues" evidence="4">
    <location>
        <begin position="107"/>
        <end position="151"/>
    </location>
</feature>
<feature type="compositionally biased region" description="Basic and acidic residues" evidence="4">
    <location>
        <begin position="762"/>
        <end position="780"/>
    </location>
</feature>
<name>A0A1Y1UFF3_9TREE</name>
<dbReference type="STRING" id="4999.A0A1Y1UFF3"/>
<dbReference type="Pfam" id="PF03715">
    <property type="entry name" value="Noc2"/>
    <property type="match status" value="1"/>
</dbReference>
<feature type="compositionally biased region" description="Acidic residues" evidence="4">
    <location>
        <begin position="202"/>
        <end position="232"/>
    </location>
</feature>
<evidence type="ECO:0000313" key="6">
    <source>
        <dbReference type="Proteomes" id="UP000193218"/>
    </source>
</evidence>
<dbReference type="InterPro" id="IPR005343">
    <property type="entry name" value="Noc2"/>
</dbReference>
<evidence type="ECO:0000313" key="5">
    <source>
        <dbReference type="EMBL" id="ORX36257.1"/>
    </source>
</evidence>
<dbReference type="InterPro" id="IPR016024">
    <property type="entry name" value="ARM-type_fold"/>
</dbReference>
<evidence type="ECO:0000256" key="4">
    <source>
        <dbReference type="SAM" id="MobiDB-lite"/>
    </source>
</evidence>
<dbReference type="RefSeq" id="XP_021870358.1">
    <property type="nucleotide sequence ID" value="XM_022013801.1"/>
</dbReference>
<dbReference type="InParanoid" id="A0A1Y1UFF3"/>
<dbReference type="GO" id="GO:0005730">
    <property type="term" value="C:nucleolus"/>
    <property type="evidence" value="ECO:0007669"/>
    <property type="project" value="TreeGrafter"/>
</dbReference>
<feature type="compositionally biased region" description="Acidic residues" evidence="4">
    <location>
        <begin position="781"/>
        <end position="811"/>
    </location>
</feature>
<dbReference type="PANTHER" id="PTHR12687">
    <property type="entry name" value="NUCLEOLAR COMPLEX 2 AND RAD4-RELATED"/>
    <property type="match status" value="1"/>
</dbReference>
<dbReference type="FunCoup" id="A0A1Y1UFF3">
    <property type="interactions" value="450"/>
</dbReference>
<dbReference type="Proteomes" id="UP000193218">
    <property type="component" value="Unassembled WGS sequence"/>
</dbReference>
<feature type="compositionally biased region" description="Acidic residues" evidence="4">
    <location>
        <begin position="63"/>
        <end position="75"/>
    </location>
</feature>
<gene>
    <name evidence="5" type="ORF">BD324DRAFT_591498</name>
</gene>
<feature type="region of interest" description="Disordered" evidence="4">
    <location>
        <begin position="1"/>
        <end position="163"/>
    </location>
</feature>
<dbReference type="SUPFAM" id="SSF48371">
    <property type="entry name" value="ARM repeat"/>
    <property type="match status" value="1"/>
</dbReference>
<evidence type="ECO:0000256" key="3">
    <source>
        <dbReference type="ARBA" id="ARBA00023242"/>
    </source>
</evidence>
<comment type="subcellular location">
    <subcellularLocation>
        <location evidence="1">Nucleus</location>
    </subcellularLocation>
</comment>
<accession>A0A1Y1UFF3</accession>
<dbReference type="AlphaFoldDB" id="A0A1Y1UFF3"/>
<protein>
    <submittedName>
        <fullName evidence="5">Noc2p family-domain-containing protein</fullName>
    </submittedName>
</protein>
<feature type="region of interest" description="Disordered" evidence="4">
    <location>
        <begin position="762"/>
        <end position="811"/>
    </location>
</feature>
<keyword evidence="3" id="KW-0539">Nucleus</keyword>
<sequence length="811" mass="91820">MAKVSKQFKKFASSGKLKDTIKTRRKNQEIKRKVEDRNQRRAHQRGAAKERPGAGSHRRALDEGLEEGDDEEDDEREVKRLSKAGGKAGGIARNVEELFGGQLEGGAGDEEEVSELDDLEEDDEEEEEEEEDYDDEDEDDELSDLGMDEAEMEKAMKNLEKKDPEFWKYLKENDRDLLDFGGQGQGNGGSSSKRGQRKAKLDEDEEEDEESDGDDEEEVDEDGDEVDEEQDMDIAPKKTNVNLRMLRGWQQGMIKQHSLRSLRKTLLAFRAAAHMNEEDADQGTGRDTKYTVDSPVVFNKLVLTALKFTPVVLAHHIPFRTLPDGRIKTSQPKKPNQSLNRLILSHITTLLHFMKSLPAMSSSTQDGEAALLLVEAIGESGKLVPWLLGARKHLRAYLKTLLDLWSAGSDNVKIASFLAVRKLYIAGDDALRDLCLKNTYKSLLPTLRHTTPHTLPSINILKNTAAELFCLNPSRSYPQAFTFIRTLAVHLRNVVRGTTSAPSKAKGGKSTDTAEAFRSVYNWQYVHCIDFWTQVLSSSCDVDAQRDRGGVESELKPLIYPLVQIALGVVRLLPSSRYFPLRFHILHSLLRLINRTNTYIPLSPFLLEILDSAEFKRQNPQKSTLKPLDLEYIIRAPPSYPKTRIYQETLGEELVFLLGEYHAALSSQIAFPEMVLPVLVTLRRHLKKGSAGSPKVQSGFKVLLEKLESSSKWVEGKRRNVGFAPKDRGELVKWAEKTKIDDTPVGSWIKVQRKVREKRRQEVEKAFREERAGKGARGEEEKEDEEEDDAMSDVEEVEEDEDEEEAEAEFE</sequence>
<evidence type="ECO:0000256" key="1">
    <source>
        <dbReference type="ARBA" id="ARBA00004123"/>
    </source>
</evidence>
<dbReference type="GO" id="GO:0030691">
    <property type="term" value="C:Noc2p-Noc3p complex"/>
    <property type="evidence" value="ECO:0007669"/>
    <property type="project" value="TreeGrafter"/>
</dbReference>
<feature type="compositionally biased region" description="Basic and acidic residues" evidence="4">
    <location>
        <begin position="152"/>
        <end position="163"/>
    </location>
</feature>
<proteinExistence type="inferred from homology"/>
<comment type="similarity">
    <text evidence="2">Belongs to the NOC2 family.</text>
</comment>
<comment type="caution">
    <text evidence="5">The sequence shown here is derived from an EMBL/GenBank/DDBJ whole genome shotgun (WGS) entry which is preliminary data.</text>
</comment>
<dbReference type="GeneID" id="33555609"/>
<dbReference type="OrthoDB" id="10266662at2759"/>
<feature type="compositionally biased region" description="Basic and acidic residues" evidence="4">
    <location>
        <begin position="16"/>
        <end position="39"/>
    </location>
</feature>
<dbReference type="GO" id="GO:0030690">
    <property type="term" value="C:Noc1p-Noc2p complex"/>
    <property type="evidence" value="ECO:0007669"/>
    <property type="project" value="TreeGrafter"/>
</dbReference>
<feature type="region of interest" description="Disordered" evidence="4">
    <location>
        <begin position="178"/>
        <end position="239"/>
    </location>
</feature>
<organism evidence="5 6">
    <name type="scientific">Kockovaella imperatae</name>
    <dbReference type="NCBI Taxonomy" id="4999"/>
    <lineage>
        <taxon>Eukaryota</taxon>
        <taxon>Fungi</taxon>
        <taxon>Dikarya</taxon>
        <taxon>Basidiomycota</taxon>
        <taxon>Agaricomycotina</taxon>
        <taxon>Tremellomycetes</taxon>
        <taxon>Tremellales</taxon>
        <taxon>Cuniculitremaceae</taxon>
        <taxon>Kockovaella</taxon>
    </lineage>
</organism>
<evidence type="ECO:0000256" key="2">
    <source>
        <dbReference type="ARBA" id="ARBA00005907"/>
    </source>
</evidence>
<dbReference type="EMBL" id="NBSH01000008">
    <property type="protein sequence ID" value="ORX36257.1"/>
    <property type="molecule type" value="Genomic_DNA"/>
</dbReference>
<reference evidence="5 6" key="1">
    <citation type="submission" date="2017-03" db="EMBL/GenBank/DDBJ databases">
        <title>Widespread Adenine N6-methylation of Active Genes in Fungi.</title>
        <authorList>
            <consortium name="DOE Joint Genome Institute"/>
            <person name="Mondo S.J."/>
            <person name="Dannebaum R.O."/>
            <person name="Kuo R.C."/>
            <person name="Louie K.B."/>
            <person name="Bewick A.J."/>
            <person name="Labutti K."/>
            <person name="Haridas S."/>
            <person name="Kuo A."/>
            <person name="Salamov A."/>
            <person name="Ahrendt S.R."/>
            <person name="Lau R."/>
            <person name="Bowen B.P."/>
            <person name="Lipzen A."/>
            <person name="Sullivan W."/>
            <person name="Andreopoulos W.B."/>
            <person name="Clum A."/>
            <person name="Lindquist E."/>
            <person name="Daum C."/>
            <person name="Northen T.R."/>
            <person name="Ramamoorthy G."/>
            <person name="Schmitz R.J."/>
            <person name="Gryganskyi A."/>
            <person name="Culley D."/>
            <person name="Magnuson J."/>
            <person name="James T.Y."/>
            <person name="O'Malley M.A."/>
            <person name="Stajich J.E."/>
            <person name="Spatafora J.W."/>
            <person name="Visel A."/>
            <person name="Grigoriev I.V."/>
        </authorList>
    </citation>
    <scope>NUCLEOTIDE SEQUENCE [LARGE SCALE GENOMIC DNA]</scope>
    <source>
        <strain evidence="5 6">NRRL Y-17943</strain>
    </source>
</reference>